<proteinExistence type="predicted"/>
<keyword evidence="1" id="KW-1133">Transmembrane helix</keyword>
<keyword evidence="3" id="KW-1185">Reference proteome</keyword>
<feature type="transmembrane region" description="Helical" evidence="1">
    <location>
        <begin position="20"/>
        <end position="44"/>
    </location>
</feature>
<dbReference type="Proteomes" id="UP000273307">
    <property type="component" value="Unassembled WGS sequence"/>
</dbReference>
<keyword evidence="1" id="KW-0472">Membrane</keyword>
<dbReference type="EMBL" id="UPHP01000028">
    <property type="protein sequence ID" value="VBA35868.1"/>
    <property type="molecule type" value="Genomic_DNA"/>
</dbReference>
<name>A0A498PW81_9MYCO</name>
<evidence type="ECO:0000313" key="2">
    <source>
        <dbReference type="EMBL" id="VBA35868.1"/>
    </source>
</evidence>
<protein>
    <submittedName>
        <fullName evidence="2">Uncharacterized protein</fullName>
    </submittedName>
</protein>
<accession>A0A498PW81</accession>
<evidence type="ECO:0000313" key="3">
    <source>
        <dbReference type="Proteomes" id="UP000273307"/>
    </source>
</evidence>
<gene>
    <name evidence="2" type="ORF">LAUMK136_01176</name>
</gene>
<dbReference type="RefSeq" id="WP_168990697.1">
    <property type="nucleotide sequence ID" value="NZ_UPHP01000028.1"/>
</dbReference>
<reference evidence="2 3" key="1">
    <citation type="submission" date="2018-09" db="EMBL/GenBank/DDBJ databases">
        <authorList>
            <person name="Tagini F."/>
        </authorList>
    </citation>
    <scope>NUCLEOTIDE SEQUENCE [LARGE SCALE GENOMIC DNA]</scope>
    <source>
        <strain evidence="2 3">MK136</strain>
    </source>
</reference>
<sequence>MHERDVTDTIRARRLRRIAVIAGISLVVLIAVAAAIYVGAYVILSPMMG</sequence>
<evidence type="ECO:0000256" key="1">
    <source>
        <dbReference type="SAM" id="Phobius"/>
    </source>
</evidence>
<organism evidence="2 3">
    <name type="scientific">Mycobacterium attenuatum</name>
    <dbReference type="NCBI Taxonomy" id="2341086"/>
    <lineage>
        <taxon>Bacteria</taxon>
        <taxon>Bacillati</taxon>
        <taxon>Actinomycetota</taxon>
        <taxon>Actinomycetes</taxon>
        <taxon>Mycobacteriales</taxon>
        <taxon>Mycobacteriaceae</taxon>
        <taxon>Mycobacterium</taxon>
    </lineage>
</organism>
<keyword evidence="1" id="KW-0812">Transmembrane</keyword>
<dbReference type="AlphaFoldDB" id="A0A498PW81"/>